<gene>
    <name evidence="1" type="primary">RvY_12337-1</name>
    <name evidence="1" type="synonym">RvY_12337.1</name>
    <name evidence="1" type="ORF">RvY_12337</name>
</gene>
<dbReference type="Proteomes" id="UP000186922">
    <property type="component" value="Unassembled WGS sequence"/>
</dbReference>
<dbReference type="AlphaFoldDB" id="A0A1D1VSX1"/>
<dbReference type="EMBL" id="BDGG01000007">
    <property type="protein sequence ID" value="GAV01659.1"/>
    <property type="molecule type" value="Genomic_DNA"/>
</dbReference>
<proteinExistence type="predicted"/>
<sequence length="283" mass="33094">MARAIVVGISRLDDDRATYKKMQDARLALQKNAALELIRKAGIPVRAYRCDKCDQRRQHRCEHRCPACPRHKCPREEQNKIRCPECDLQFNGVDCFNYHKSEAQVRGEVREALCSYKYRCMECLKTVNTRIRSPNNMHCCNVSFCHICCSYQLKGHKCYMEGLSFTTADRQRHQQARSLFFDFETYVDEETGRLIPNMAVVQDDQGGEEVSPAEDEPFGRDISEDLCRFVLQEKHKGFHVIAYNFRLVNNGIMPKLMNGNKIIQLDVEQFHIHFRDSLNYNRQ</sequence>
<keyword evidence="2" id="KW-1185">Reference proteome</keyword>
<name>A0A1D1VSX1_RAMVA</name>
<evidence type="ECO:0000313" key="1">
    <source>
        <dbReference type="EMBL" id="GAV01659.1"/>
    </source>
</evidence>
<evidence type="ECO:0000313" key="2">
    <source>
        <dbReference type="Proteomes" id="UP000186922"/>
    </source>
</evidence>
<protein>
    <submittedName>
        <fullName evidence="1">Uncharacterized protein</fullName>
    </submittedName>
</protein>
<accession>A0A1D1VSX1</accession>
<dbReference type="OrthoDB" id="6750869at2759"/>
<comment type="caution">
    <text evidence="1">The sequence shown here is derived from an EMBL/GenBank/DDBJ whole genome shotgun (WGS) entry which is preliminary data.</text>
</comment>
<reference evidence="1 2" key="1">
    <citation type="journal article" date="2016" name="Nat. Commun.">
        <title>Extremotolerant tardigrade genome and improved radiotolerance of human cultured cells by tardigrade-unique protein.</title>
        <authorList>
            <person name="Hashimoto T."/>
            <person name="Horikawa D.D."/>
            <person name="Saito Y."/>
            <person name="Kuwahara H."/>
            <person name="Kozuka-Hata H."/>
            <person name="Shin-I T."/>
            <person name="Minakuchi Y."/>
            <person name="Ohishi K."/>
            <person name="Motoyama A."/>
            <person name="Aizu T."/>
            <person name="Enomoto A."/>
            <person name="Kondo K."/>
            <person name="Tanaka S."/>
            <person name="Hara Y."/>
            <person name="Koshikawa S."/>
            <person name="Sagara H."/>
            <person name="Miura T."/>
            <person name="Yokobori S."/>
            <person name="Miyagawa K."/>
            <person name="Suzuki Y."/>
            <person name="Kubo T."/>
            <person name="Oyama M."/>
            <person name="Kohara Y."/>
            <person name="Fujiyama A."/>
            <person name="Arakawa K."/>
            <person name="Katayama T."/>
            <person name="Toyoda A."/>
            <person name="Kunieda T."/>
        </authorList>
    </citation>
    <scope>NUCLEOTIDE SEQUENCE [LARGE SCALE GENOMIC DNA]</scope>
    <source>
        <strain evidence="1 2">YOKOZUNA-1</strain>
    </source>
</reference>
<organism evidence="1 2">
    <name type="scientific">Ramazzottius varieornatus</name>
    <name type="common">Water bear</name>
    <name type="synonym">Tardigrade</name>
    <dbReference type="NCBI Taxonomy" id="947166"/>
    <lineage>
        <taxon>Eukaryota</taxon>
        <taxon>Metazoa</taxon>
        <taxon>Ecdysozoa</taxon>
        <taxon>Tardigrada</taxon>
        <taxon>Eutardigrada</taxon>
        <taxon>Parachela</taxon>
        <taxon>Hypsibioidea</taxon>
        <taxon>Ramazzottiidae</taxon>
        <taxon>Ramazzottius</taxon>
    </lineage>
</organism>